<dbReference type="RefSeq" id="WP_021776525.1">
    <property type="nucleotide sequence ID" value="NZ_AWXE01000001.1"/>
</dbReference>
<dbReference type="Gene3D" id="1.25.40.10">
    <property type="entry name" value="Tetratricopeptide repeat domain"/>
    <property type="match status" value="1"/>
</dbReference>
<reference evidence="1 2" key="1">
    <citation type="journal article" date="2014" name="FEMS Microbiol. Ecol.">
        <title>Genomic differentiation among two strains of the PS1 clade isolated from geographically separated marine habitats.</title>
        <authorList>
            <person name="Jimenez-Infante F."/>
            <person name="Ngugi D.K."/>
            <person name="Alam I."/>
            <person name="Rashid M."/>
            <person name="Baalawi W."/>
            <person name="Kamau A.A."/>
            <person name="Bajic V.B."/>
            <person name="Stingl U."/>
        </authorList>
    </citation>
    <scope>NUCLEOTIDE SEQUENCE [LARGE SCALE GENOMIC DNA]</scope>
    <source>
        <strain evidence="1 2">RS24</strain>
    </source>
</reference>
<dbReference type="InterPro" id="IPR011990">
    <property type="entry name" value="TPR-like_helical_dom_sf"/>
</dbReference>
<proteinExistence type="predicted"/>
<evidence type="ECO:0000313" key="2">
    <source>
        <dbReference type="Proteomes" id="UP000016762"/>
    </source>
</evidence>
<dbReference type="Proteomes" id="UP000016762">
    <property type="component" value="Unassembled WGS sequence"/>
</dbReference>
<keyword evidence="2" id="KW-1185">Reference proteome</keyword>
<dbReference type="STRING" id="1397666.RS24_00471"/>
<protein>
    <submittedName>
        <fullName evidence="1">Acetyl-CoA carboxylase biotin carboxyl carrier protein</fullName>
    </submittedName>
</protein>
<dbReference type="AlphaFoldDB" id="U2XQV4"/>
<comment type="caution">
    <text evidence="1">The sequence shown here is derived from an EMBL/GenBank/DDBJ whole genome shotgun (WGS) entry which is preliminary data.</text>
</comment>
<sequence length="227" mass="25787">MKKLKEIIFSVLSLRVAFLFGLVSLIHVYSAYAQMQQSTNIKTKKPSIYNSPYWEGFKLKHADKCEEALEKLIPLAHQGYGFEDAQHATGLCKLRLAGLTASPVTKKERQDLIQDINFRQGIEWILRAANAGHFKAQASLVSLHADNLIPPSDGASNPQEKVNEKTHDMHVNGAMWAHLYLTNPLRLQIGAPIVEEKKLKKLENNMTKNQWLLGKELARNWFPVYIK</sequence>
<evidence type="ECO:0000313" key="1">
    <source>
        <dbReference type="EMBL" id="ERL47507.1"/>
    </source>
</evidence>
<dbReference type="EMBL" id="AWXE01000001">
    <property type="protein sequence ID" value="ERL47507.1"/>
    <property type="molecule type" value="Genomic_DNA"/>
</dbReference>
<gene>
    <name evidence="1" type="ORF">RS24_00471</name>
</gene>
<name>U2XQV4_9PROT</name>
<accession>U2XQV4</accession>
<dbReference type="OrthoDB" id="8451540at2"/>
<organism evidence="1 2">
    <name type="scientific">Candidatus Micropelagius thuwalensis</name>
    <dbReference type="NCBI Taxonomy" id="1397666"/>
    <lineage>
        <taxon>Bacteria</taxon>
        <taxon>Pseudomonadati</taxon>
        <taxon>Pseudomonadota</taxon>
        <taxon>Alphaproteobacteria</taxon>
        <taxon>PS1 clade</taxon>
        <taxon>Candidatus Micropelagius</taxon>
    </lineage>
</organism>